<evidence type="ECO:0000313" key="3">
    <source>
        <dbReference type="Proteomes" id="UP001347796"/>
    </source>
</evidence>
<keyword evidence="1" id="KW-0812">Transmembrane</keyword>
<evidence type="ECO:0000256" key="1">
    <source>
        <dbReference type="SAM" id="Phobius"/>
    </source>
</evidence>
<feature type="transmembrane region" description="Helical" evidence="1">
    <location>
        <begin position="83"/>
        <end position="105"/>
    </location>
</feature>
<gene>
    <name evidence="2" type="ORF">SNE40_014220</name>
</gene>
<sequence>MYGLERHAELLQALKHAKPRQRIHIIKNASKPVIEALCECCLNVLQGRVRLSSYQKKKRLSRHKVVLRRLVDRKVPLKQKKKILQRGGFLGALLGPLVGILGSVIPKLFGG</sequence>
<dbReference type="Proteomes" id="UP001347796">
    <property type="component" value="Unassembled WGS sequence"/>
</dbReference>
<evidence type="ECO:0000313" key="2">
    <source>
        <dbReference type="EMBL" id="KAK6175840.1"/>
    </source>
</evidence>
<keyword evidence="1" id="KW-0472">Membrane</keyword>
<proteinExistence type="predicted"/>
<keyword evidence="3" id="KW-1185">Reference proteome</keyword>
<keyword evidence="1" id="KW-1133">Transmembrane helix</keyword>
<dbReference type="EMBL" id="JAZGQO010000010">
    <property type="protein sequence ID" value="KAK6175840.1"/>
    <property type="molecule type" value="Genomic_DNA"/>
</dbReference>
<name>A0AAN8JF94_PATCE</name>
<reference evidence="2 3" key="1">
    <citation type="submission" date="2024-01" db="EMBL/GenBank/DDBJ databases">
        <title>The genome of the rayed Mediterranean limpet Patella caerulea (Linnaeus, 1758).</title>
        <authorList>
            <person name="Anh-Thu Weber A."/>
            <person name="Halstead-Nussloch G."/>
        </authorList>
    </citation>
    <scope>NUCLEOTIDE SEQUENCE [LARGE SCALE GENOMIC DNA]</scope>
    <source>
        <strain evidence="2">AATW-2023a</strain>
        <tissue evidence="2">Whole specimen</tissue>
    </source>
</reference>
<comment type="caution">
    <text evidence="2">The sequence shown here is derived from an EMBL/GenBank/DDBJ whole genome shotgun (WGS) entry which is preliminary data.</text>
</comment>
<protein>
    <submittedName>
        <fullName evidence="2">Uncharacterized protein</fullName>
    </submittedName>
</protein>
<dbReference type="AlphaFoldDB" id="A0AAN8JF94"/>
<accession>A0AAN8JF94</accession>
<organism evidence="2 3">
    <name type="scientific">Patella caerulea</name>
    <name type="common">Rayed Mediterranean limpet</name>
    <dbReference type="NCBI Taxonomy" id="87958"/>
    <lineage>
        <taxon>Eukaryota</taxon>
        <taxon>Metazoa</taxon>
        <taxon>Spiralia</taxon>
        <taxon>Lophotrochozoa</taxon>
        <taxon>Mollusca</taxon>
        <taxon>Gastropoda</taxon>
        <taxon>Patellogastropoda</taxon>
        <taxon>Patelloidea</taxon>
        <taxon>Patellidae</taxon>
        <taxon>Patella</taxon>
    </lineage>
</organism>